<dbReference type="GO" id="GO:0000176">
    <property type="term" value="C:nuclear exosome (RNase complex)"/>
    <property type="evidence" value="ECO:0000318"/>
    <property type="project" value="GO_Central"/>
</dbReference>
<evidence type="ECO:0000256" key="2">
    <source>
        <dbReference type="ARBA" id="ARBA00004496"/>
    </source>
</evidence>
<dbReference type="STRING" id="5722.A2F1P7"/>
<dbReference type="GO" id="GO:0034473">
    <property type="term" value="P:U1 snRNA 3'-end processing"/>
    <property type="evidence" value="ECO:0000318"/>
    <property type="project" value="GO_Central"/>
</dbReference>
<dbReference type="PANTHER" id="PTHR11097">
    <property type="entry name" value="EXOSOME COMPLEX EXONUCLEASE RIBOSOMAL RNA PROCESSING PROTEIN"/>
    <property type="match status" value="1"/>
</dbReference>
<dbReference type="InParanoid" id="A2F1P7"/>
<dbReference type="GO" id="GO:0000467">
    <property type="term" value="P:exonucleolytic trimming to generate mature 3'-end of 5.8S rRNA from tricistronic rRNA transcript (SSU-rRNA, 5.8S rRNA, LSU-rRNA)"/>
    <property type="evidence" value="ECO:0000318"/>
    <property type="project" value="GO_Central"/>
</dbReference>
<comment type="subcellular location">
    <subcellularLocation>
        <location evidence="2">Cytoplasm</location>
    </subcellularLocation>
    <subcellularLocation>
        <location evidence="1">Nucleus</location>
    </subcellularLocation>
</comment>
<evidence type="ECO:0000313" key="6">
    <source>
        <dbReference type="Proteomes" id="UP000001542"/>
    </source>
</evidence>
<reference evidence="5" key="1">
    <citation type="submission" date="2006-10" db="EMBL/GenBank/DDBJ databases">
        <authorList>
            <person name="Amadeo P."/>
            <person name="Zhao Q."/>
            <person name="Wortman J."/>
            <person name="Fraser-Liggett C."/>
            <person name="Carlton J."/>
        </authorList>
    </citation>
    <scope>NUCLEOTIDE SEQUENCE</scope>
    <source>
        <strain evidence="5">G3</strain>
    </source>
</reference>
<dbReference type="GO" id="GO:0034475">
    <property type="term" value="P:U4 snRNA 3'-end processing"/>
    <property type="evidence" value="ECO:0000318"/>
    <property type="project" value="GO_Central"/>
</dbReference>
<keyword evidence="4" id="KW-0963">Cytoplasm</keyword>
<evidence type="ECO:0000256" key="1">
    <source>
        <dbReference type="ARBA" id="ARBA00004123"/>
    </source>
</evidence>
<protein>
    <submittedName>
        <fullName evidence="5">Uncharacterized protein</fullName>
    </submittedName>
</protein>
<organism evidence="5 6">
    <name type="scientific">Trichomonas vaginalis (strain ATCC PRA-98 / G3)</name>
    <dbReference type="NCBI Taxonomy" id="412133"/>
    <lineage>
        <taxon>Eukaryota</taxon>
        <taxon>Metamonada</taxon>
        <taxon>Parabasalia</taxon>
        <taxon>Trichomonadida</taxon>
        <taxon>Trichomonadidae</taxon>
        <taxon>Trichomonas</taxon>
    </lineage>
</organism>
<dbReference type="AlphaFoldDB" id="A2F1P7"/>
<dbReference type="SMR" id="A2F1P7"/>
<dbReference type="GO" id="GO:0071035">
    <property type="term" value="P:nuclear polyadenylation-dependent rRNA catabolic process"/>
    <property type="evidence" value="ECO:0000318"/>
    <property type="project" value="GO_Central"/>
</dbReference>
<reference evidence="5" key="2">
    <citation type="journal article" date="2007" name="Science">
        <title>Draft genome sequence of the sexually transmitted pathogen Trichomonas vaginalis.</title>
        <authorList>
            <person name="Carlton J.M."/>
            <person name="Hirt R.P."/>
            <person name="Silva J.C."/>
            <person name="Delcher A.L."/>
            <person name="Schatz M."/>
            <person name="Zhao Q."/>
            <person name="Wortman J.R."/>
            <person name="Bidwell S.L."/>
            <person name="Alsmark U.C.M."/>
            <person name="Besteiro S."/>
            <person name="Sicheritz-Ponten T."/>
            <person name="Noel C.J."/>
            <person name="Dacks J.B."/>
            <person name="Foster P.G."/>
            <person name="Simillion C."/>
            <person name="Van de Peer Y."/>
            <person name="Miranda-Saavedra D."/>
            <person name="Barton G.J."/>
            <person name="Westrop G.D."/>
            <person name="Mueller S."/>
            <person name="Dessi D."/>
            <person name="Fiori P.L."/>
            <person name="Ren Q."/>
            <person name="Paulsen I."/>
            <person name="Zhang H."/>
            <person name="Bastida-Corcuera F.D."/>
            <person name="Simoes-Barbosa A."/>
            <person name="Brown M.T."/>
            <person name="Hayes R.D."/>
            <person name="Mukherjee M."/>
            <person name="Okumura C.Y."/>
            <person name="Schneider R."/>
            <person name="Smith A.J."/>
            <person name="Vanacova S."/>
            <person name="Villalvazo M."/>
            <person name="Haas B.J."/>
            <person name="Pertea M."/>
            <person name="Feldblyum T.V."/>
            <person name="Utterback T.R."/>
            <person name="Shu C.L."/>
            <person name="Osoegawa K."/>
            <person name="de Jong P.J."/>
            <person name="Hrdy I."/>
            <person name="Horvathova L."/>
            <person name="Zubacova Z."/>
            <person name="Dolezal P."/>
            <person name="Malik S.B."/>
            <person name="Logsdon J.M. Jr."/>
            <person name="Henze K."/>
            <person name="Gupta A."/>
            <person name="Wang C.C."/>
            <person name="Dunne R.L."/>
            <person name="Upcroft J.A."/>
            <person name="Upcroft P."/>
            <person name="White O."/>
            <person name="Salzberg S.L."/>
            <person name="Tang P."/>
            <person name="Chiu C.-H."/>
            <person name="Lee Y.-S."/>
            <person name="Embley T.M."/>
            <person name="Coombs G.H."/>
            <person name="Mottram J.C."/>
            <person name="Tachezy J."/>
            <person name="Fraser-Liggett C.M."/>
            <person name="Johnson P.J."/>
        </authorList>
    </citation>
    <scope>NUCLEOTIDE SEQUENCE [LARGE SCALE GENOMIC DNA]</scope>
    <source>
        <strain evidence="5">G3</strain>
    </source>
</reference>
<dbReference type="eggNOG" id="KOG1613">
    <property type="taxonomic scope" value="Eukaryota"/>
</dbReference>
<proteinExistence type="inferred from homology"/>
<dbReference type="SUPFAM" id="SSF55666">
    <property type="entry name" value="Ribonuclease PH domain 2-like"/>
    <property type="match status" value="1"/>
</dbReference>
<dbReference type="InterPro" id="IPR050590">
    <property type="entry name" value="Exosome_comp_Rrp42_subfam"/>
</dbReference>
<dbReference type="InterPro" id="IPR027408">
    <property type="entry name" value="PNPase/RNase_PH_dom_sf"/>
</dbReference>
<dbReference type="EMBL" id="DS113576">
    <property type="protein sequence ID" value="EAY01157.1"/>
    <property type="molecule type" value="Genomic_DNA"/>
</dbReference>
<keyword evidence="6" id="KW-1185">Reference proteome</keyword>
<name>A2F1P7_TRIV3</name>
<dbReference type="InterPro" id="IPR020568">
    <property type="entry name" value="Ribosomal_Su5_D2-typ_SF"/>
</dbReference>
<dbReference type="PANTHER" id="PTHR11097:SF14">
    <property type="entry name" value="EXOSOME COMPLEX COMPONENT RRP45"/>
    <property type="match status" value="1"/>
</dbReference>
<accession>A2F1P7</accession>
<dbReference type="GO" id="GO:0071038">
    <property type="term" value="P:TRAMP-dependent tRNA surveillance pathway"/>
    <property type="evidence" value="ECO:0000318"/>
    <property type="project" value="GO_Central"/>
</dbReference>
<dbReference type="FunFam" id="3.30.230.70:FF:000107">
    <property type="entry name" value="Nucleolar autoantigen-like protein, putative"/>
    <property type="match status" value="1"/>
</dbReference>
<dbReference type="InterPro" id="IPR036345">
    <property type="entry name" value="ExoRNase_PH_dom2_sf"/>
</dbReference>
<sequence length="329" mass="36989">MNLSNNEFEAYTLALKAGIRGDGRRFDESRKLIVQEITTPGVANVQLGNTRVTAITTARLAMPALSTPKKGTHNIYIFNDTPVQKSTAEAFQTYFRMIWKSCRILEDESLCVKVGEKVWMLTTRLIIHDDDGGILEAGFAAILASLGSLRFPSFDANTGVLFSPLHHRVHKIAFGVRAILVTVSFFEDKIVADPTSVETLISTRFARFVFDEWGNQIYLDSNRMGDYEQSLELASNIAKEWFKSISEQVDNFNPELTSVGSPADFADYIPTQFEPQKSLGTANYQPIEVWYGDSKLTITLDMDIKFEEEKVQVIDSSNKEDDWLLSSLI</sequence>
<evidence type="ECO:0000313" key="5">
    <source>
        <dbReference type="EMBL" id="EAY01157.1"/>
    </source>
</evidence>
<comment type="similarity">
    <text evidence="3">Belongs to the RNase PH family.</text>
</comment>
<dbReference type="GO" id="GO:0000177">
    <property type="term" value="C:cytoplasmic exosome (RNase complex)"/>
    <property type="evidence" value="ECO:0000318"/>
    <property type="project" value="GO_Central"/>
</dbReference>
<dbReference type="VEuPathDB" id="TrichDB:TVAG_189430"/>
<dbReference type="Proteomes" id="UP000001542">
    <property type="component" value="Unassembled WGS sequence"/>
</dbReference>
<evidence type="ECO:0000256" key="3">
    <source>
        <dbReference type="ARBA" id="ARBA00006678"/>
    </source>
</evidence>
<gene>
    <name evidence="5" type="ORF">TVAG_189430</name>
</gene>
<dbReference type="Gene3D" id="3.30.230.70">
    <property type="entry name" value="GHMP Kinase, N-terminal domain"/>
    <property type="match status" value="1"/>
</dbReference>
<dbReference type="OrthoDB" id="10264038at2759"/>
<dbReference type="GO" id="GO:0071028">
    <property type="term" value="P:nuclear mRNA surveillance"/>
    <property type="evidence" value="ECO:0000318"/>
    <property type="project" value="GO_Central"/>
</dbReference>
<dbReference type="GO" id="GO:0016075">
    <property type="term" value="P:rRNA catabolic process"/>
    <property type="evidence" value="ECO:0000318"/>
    <property type="project" value="GO_Central"/>
</dbReference>
<evidence type="ECO:0000256" key="4">
    <source>
        <dbReference type="ARBA" id="ARBA00022490"/>
    </source>
</evidence>
<dbReference type="SUPFAM" id="SSF54211">
    <property type="entry name" value="Ribosomal protein S5 domain 2-like"/>
    <property type="match status" value="1"/>
</dbReference>
<dbReference type="GO" id="GO:0034476">
    <property type="term" value="P:U5 snRNA 3'-end processing"/>
    <property type="evidence" value="ECO:0000318"/>
    <property type="project" value="GO_Central"/>
</dbReference>
<dbReference type="GO" id="GO:0035925">
    <property type="term" value="F:mRNA 3'-UTR AU-rich region binding"/>
    <property type="evidence" value="ECO:0000318"/>
    <property type="project" value="GO_Central"/>
</dbReference>